<protein>
    <submittedName>
        <fullName evidence="2">Uncharacterized protein</fullName>
    </submittedName>
</protein>
<organism evidence="2 3">
    <name type="scientific">Actinacidiphila yanglinensis</name>
    <dbReference type="NCBI Taxonomy" id="310779"/>
    <lineage>
        <taxon>Bacteria</taxon>
        <taxon>Bacillati</taxon>
        <taxon>Actinomycetota</taxon>
        <taxon>Actinomycetes</taxon>
        <taxon>Kitasatosporales</taxon>
        <taxon>Streptomycetaceae</taxon>
        <taxon>Actinacidiphila</taxon>
    </lineage>
</organism>
<reference evidence="2 3" key="1">
    <citation type="submission" date="2016-10" db="EMBL/GenBank/DDBJ databases">
        <authorList>
            <person name="de Groot N.N."/>
        </authorList>
    </citation>
    <scope>NUCLEOTIDE SEQUENCE [LARGE SCALE GENOMIC DNA]</scope>
    <source>
        <strain evidence="2 3">CGMCC 4.2023</strain>
    </source>
</reference>
<dbReference type="Proteomes" id="UP000236754">
    <property type="component" value="Unassembled WGS sequence"/>
</dbReference>
<sequence length="103" mass="11009">MSDKVPSPIWQALDNLCTVVERDVDSVANALHAADQQMAGGKGDVWVGSAAVTWATDLSGNARATSTKTRAFAAYLKKERDGHPKEVTPAEADAERRQLAMPS</sequence>
<feature type="region of interest" description="Disordered" evidence="1">
    <location>
        <begin position="79"/>
        <end position="103"/>
    </location>
</feature>
<evidence type="ECO:0000256" key="1">
    <source>
        <dbReference type="SAM" id="MobiDB-lite"/>
    </source>
</evidence>
<dbReference type="OrthoDB" id="4234784at2"/>
<name>A0A1H5VDN8_9ACTN</name>
<evidence type="ECO:0000313" key="2">
    <source>
        <dbReference type="EMBL" id="SEF85472.1"/>
    </source>
</evidence>
<gene>
    <name evidence="2" type="ORF">SAMN05216223_102262</name>
</gene>
<accession>A0A1H5VDN8</accession>
<proteinExistence type="predicted"/>
<evidence type="ECO:0000313" key="3">
    <source>
        <dbReference type="Proteomes" id="UP000236754"/>
    </source>
</evidence>
<dbReference type="RefSeq" id="WP_103884425.1">
    <property type="nucleotide sequence ID" value="NZ_FNVU01000002.1"/>
</dbReference>
<dbReference type="AlphaFoldDB" id="A0A1H5VDN8"/>
<keyword evidence="3" id="KW-1185">Reference proteome</keyword>
<dbReference type="EMBL" id="FNVU01000002">
    <property type="protein sequence ID" value="SEF85472.1"/>
    <property type="molecule type" value="Genomic_DNA"/>
</dbReference>